<evidence type="ECO:0000313" key="10">
    <source>
        <dbReference type="EMBL" id="WKN37845.1"/>
    </source>
</evidence>
<dbReference type="InterPro" id="IPR027470">
    <property type="entry name" value="Cation_efflux_CTD"/>
</dbReference>
<feature type="transmembrane region" description="Helical" evidence="7">
    <location>
        <begin position="157"/>
        <end position="176"/>
    </location>
</feature>
<gene>
    <name evidence="10" type="ORF">K4G66_03870</name>
</gene>
<evidence type="ECO:0000256" key="4">
    <source>
        <dbReference type="ARBA" id="ARBA00022692"/>
    </source>
</evidence>
<comment type="subcellular location">
    <subcellularLocation>
        <location evidence="1">Membrane</location>
        <topology evidence="1">Multi-pass membrane protein</topology>
    </subcellularLocation>
</comment>
<organism evidence="10">
    <name type="scientific">Roseihalotalea indica</name>
    <dbReference type="NCBI Taxonomy" id="2867963"/>
    <lineage>
        <taxon>Bacteria</taxon>
        <taxon>Pseudomonadati</taxon>
        <taxon>Bacteroidota</taxon>
        <taxon>Cytophagia</taxon>
        <taxon>Cytophagales</taxon>
        <taxon>Catalimonadaceae</taxon>
        <taxon>Roseihalotalea</taxon>
    </lineage>
</organism>
<dbReference type="InterPro" id="IPR027469">
    <property type="entry name" value="Cation_efflux_TMD_sf"/>
</dbReference>
<dbReference type="FunFam" id="1.20.1510.10:FF:000006">
    <property type="entry name" value="Divalent cation efflux transporter"/>
    <property type="match status" value="1"/>
</dbReference>
<keyword evidence="5 7" id="KW-1133">Transmembrane helix</keyword>
<dbReference type="InterPro" id="IPR002524">
    <property type="entry name" value="Cation_efflux"/>
</dbReference>
<proteinExistence type="inferred from homology"/>
<protein>
    <submittedName>
        <fullName evidence="10">Cation diffusion facilitator family transporter</fullName>
    </submittedName>
</protein>
<dbReference type="InterPro" id="IPR036837">
    <property type="entry name" value="Cation_efflux_CTD_sf"/>
</dbReference>
<dbReference type="Pfam" id="PF01545">
    <property type="entry name" value="Cation_efflux"/>
    <property type="match status" value="1"/>
</dbReference>
<feature type="domain" description="Cation efflux protein cytoplasmic" evidence="9">
    <location>
        <begin position="215"/>
        <end position="288"/>
    </location>
</feature>
<evidence type="ECO:0000259" key="9">
    <source>
        <dbReference type="Pfam" id="PF16916"/>
    </source>
</evidence>
<dbReference type="SUPFAM" id="SSF161111">
    <property type="entry name" value="Cation efflux protein transmembrane domain-like"/>
    <property type="match status" value="1"/>
</dbReference>
<evidence type="ECO:0000259" key="8">
    <source>
        <dbReference type="Pfam" id="PF01545"/>
    </source>
</evidence>
<dbReference type="PANTHER" id="PTHR43840:SF50">
    <property type="entry name" value="MANGANESE EFFLUX SYSTEM PROTEIN MNES"/>
    <property type="match status" value="1"/>
</dbReference>
<dbReference type="GO" id="GO:0016020">
    <property type="term" value="C:membrane"/>
    <property type="evidence" value="ECO:0007669"/>
    <property type="project" value="UniProtKB-SubCell"/>
</dbReference>
<keyword evidence="4 7" id="KW-0812">Transmembrane</keyword>
<keyword evidence="6 7" id="KW-0472">Membrane</keyword>
<sequence>MNQRTRTIITASWVGLIGNLLLSLVKIIVGWLSSSQAVLGDGIDSLSDVAAYLVTLVTARITQRPPDVKYPYGYNRAETIASKALSFFIFFAGAQLFYNNLMDLVQGIERPIPSLLALYVSGFSVLGKLGLALWQFRVGRRTQSPMLIANAKNMQADIVLSAVVLVGVGLSVVKQWPMIDTILALLVSLWILRIGYQIFKESNTELMDGVDDTSLYQQVFTAVKSVPGVHNPHRARIRKLANAYVVELDIEVAGDLSVMEAHQLGVEVEQQIKATLTNVYDIMIHVEPRGNVEKHEKFGLSREDV</sequence>
<accession>A0AA49GSA3</accession>
<dbReference type="InterPro" id="IPR058533">
    <property type="entry name" value="Cation_efflux_TM"/>
</dbReference>
<dbReference type="Gene3D" id="1.20.1510.10">
    <property type="entry name" value="Cation efflux protein transmembrane domain"/>
    <property type="match status" value="1"/>
</dbReference>
<keyword evidence="3" id="KW-0813">Transport</keyword>
<evidence type="ECO:0000256" key="3">
    <source>
        <dbReference type="ARBA" id="ARBA00022448"/>
    </source>
</evidence>
<evidence type="ECO:0000256" key="7">
    <source>
        <dbReference type="SAM" id="Phobius"/>
    </source>
</evidence>
<comment type="similarity">
    <text evidence="2">Belongs to the cation diffusion facilitator (CDF) transporter (TC 2.A.4) family.</text>
</comment>
<evidence type="ECO:0000256" key="5">
    <source>
        <dbReference type="ARBA" id="ARBA00022989"/>
    </source>
</evidence>
<evidence type="ECO:0000256" key="2">
    <source>
        <dbReference type="ARBA" id="ARBA00008114"/>
    </source>
</evidence>
<dbReference type="GO" id="GO:0008324">
    <property type="term" value="F:monoatomic cation transmembrane transporter activity"/>
    <property type="evidence" value="ECO:0007669"/>
    <property type="project" value="InterPro"/>
</dbReference>
<name>A0AA49GSA3_9BACT</name>
<dbReference type="SUPFAM" id="SSF160240">
    <property type="entry name" value="Cation efflux protein cytoplasmic domain-like"/>
    <property type="match status" value="1"/>
</dbReference>
<dbReference type="InterPro" id="IPR050291">
    <property type="entry name" value="CDF_Transporter"/>
</dbReference>
<reference evidence="10" key="2">
    <citation type="journal article" date="2024" name="Antonie Van Leeuwenhoek">
        <title>Roseihalotalea indica gen. nov., sp. nov., a halophilic Bacteroidetes from mesopelagic Southwest Indian Ocean with higher carbohydrate metabolic potential.</title>
        <authorList>
            <person name="Chen B."/>
            <person name="Zhang M."/>
            <person name="Lin D."/>
            <person name="Ye J."/>
            <person name="Tang K."/>
        </authorList>
    </citation>
    <scope>NUCLEOTIDE SEQUENCE</scope>
    <source>
        <strain evidence="10">TK19036</strain>
    </source>
</reference>
<dbReference type="EMBL" id="CP120682">
    <property type="protein sequence ID" value="WKN37845.1"/>
    <property type="molecule type" value="Genomic_DNA"/>
</dbReference>
<evidence type="ECO:0000256" key="6">
    <source>
        <dbReference type="ARBA" id="ARBA00023136"/>
    </source>
</evidence>
<dbReference type="NCBIfam" id="TIGR01297">
    <property type="entry name" value="CDF"/>
    <property type="match status" value="1"/>
</dbReference>
<evidence type="ECO:0000256" key="1">
    <source>
        <dbReference type="ARBA" id="ARBA00004141"/>
    </source>
</evidence>
<feature type="domain" description="Cation efflux protein transmembrane" evidence="8">
    <location>
        <begin position="13"/>
        <end position="207"/>
    </location>
</feature>
<dbReference type="Gene3D" id="3.30.70.1350">
    <property type="entry name" value="Cation efflux protein, cytoplasmic domain"/>
    <property type="match status" value="1"/>
</dbReference>
<dbReference type="AlphaFoldDB" id="A0AA49GSA3"/>
<reference evidence="10" key="1">
    <citation type="journal article" date="2023" name="Comput. Struct. Biotechnol. J.">
        <title>Discovery of a novel marine Bacteroidetes with a rich repertoire of carbohydrate-active enzymes.</title>
        <authorList>
            <person name="Chen B."/>
            <person name="Liu G."/>
            <person name="Chen Q."/>
            <person name="Wang H."/>
            <person name="Liu L."/>
            <person name="Tang K."/>
        </authorList>
    </citation>
    <scope>NUCLEOTIDE SEQUENCE</scope>
    <source>
        <strain evidence="10">TK19036</strain>
    </source>
</reference>
<feature type="transmembrane region" description="Helical" evidence="7">
    <location>
        <begin position="80"/>
        <end position="98"/>
    </location>
</feature>
<feature type="transmembrane region" description="Helical" evidence="7">
    <location>
        <begin position="12"/>
        <end position="32"/>
    </location>
</feature>
<dbReference type="Pfam" id="PF16916">
    <property type="entry name" value="ZT_dimer"/>
    <property type="match status" value="1"/>
</dbReference>
<dbReference type="PANTHER" id="PTHR43840">
    <property type="entry name" value="MITOCHONDRIAL METAL TRANSPORTER 1-RELATED"/>
    <property type="match status" value="1"/>
</dbReference>
<feature type="transmembrane region" description="Helical" evidence="7">
    <location>
        <begin position="118"/>
        <end position="136"/>
    </location>
</feature>